<dbReference type="PRINTS" id="PR00723">
    <property type="entry name" value="SUBTILISIN"/>
</dbReference>
<gene>
    <name evidence="9" type="ORF">DQ384_12925</name>
</gene>
<dbReference type="PROSITE" id="PS00136">
    <property type="entry name" value="SUBTILASE_ASP"/>
    <property type="match status" value="1"/>
</dbReference>
<evidence type="ECO:0000256" key="7">
    <source>
        <dbReference type="SAM" id="SignalP"/>
    </source>
</evidence>
<dbReference type="Pfam" id="PF00082">
    <property type="entry name" value="Peptidase_S8"/>
    <property type="match status" value="1"/>
</dbReference>
<dbReference type="InterPro" id="IPR023828">
    <property type="entry name" value="Peptidase_S8_Ser-AS"/>
</dbReference>
<dbReference type="EMBL" id="QOIL01000006">
    <property type="protein sequence ID" value="RCG30871.1"/>
    <property type="molecule type" value="Genomic_DNA"/>
</dbReference>
<evidence type="ECO:0000313" key="10">
    <source>
        <dbReference type="Proteomes" id="UP000253094"/>
    </source>
</evidence>
<evidence type="ECO:0000256" key="5">
    <source>
        <dbReference type="PROSITE-ProRule" id="PRU01240"/>
    </source>
</evidence>
<keyword evidence="7" id="KW-0732">Signal</keyword>
<evidence type="ECO:0000256" key="4">
    <source>
        <dbReference type="ARBA" id="ARBA00022825"/>
    </source>
</evidence>
<dbReference type="Proteomes" id="UP000253094">
    <property type="component" value="Unassembled WGS sequence"/>
</dbReference>
<evidence type="ECO:0000256" key="6">
    <source>
        <dbReference type="RuleBase" id="RU003355"/>
    </source>
</evidence>
<keyword evidence="3 5" id="KW-0378">Hydrolase</keyword>
<dbReference type="PROSITE" id="PS00137">
    <property type="entry name" value="SUBTILASE_HIS"/>
    <property type="match status" value="1"/>
</dbReference>
<proteinExistence type="inferred from homology"/>
<sequence>MNSAHVEVGVKRVIVVSAAAAVIAATVAVPAQAVVPTTAEPAATTQYVVLYKDGAAAADAQKAIEAAGGTVVKVNKAVGLATVTTANPGFASALTGNGAIEGVAHDRVIGSVPKTARLAAGTQAAIQSKAVEKAGRGDGGPLKVKRSVKAEPLSDLQWDMKQIHAEEAHKYEQGDPKVLVGVIDTGIDGSHPDIAPNFDRALSRNFTVDVPYDANGEVVDGPCEDEPDQSCNDPADVDEDGHGTHVASSIASPINKLGISGVAPKVTLVNLRAGQDSGYFFLQPSVDALTYAGDIGVDVVNMSYYIDPWLFNCVDNPADSPADRAEQATIINATQRALNYAHRHGVTLVSAAGNQAIDYTKTNIDATSPDFASVPGEAPYSRTVPPSCASMPTEGEHVIAVSSTGISKRKSYYSSYGNGFVDVASPGGDAYDTPGNTRDITKTTLSAYPKSLAIANGEIDENGDPTVDYVVKDCDGATCAYYQYLQGTSMASPRATGVAALIVSKYGYRDWRNGGKTLAPDVVEGILKGTATKTPCPTPPAYTYTRHLPSGATVTATHTCEGTTASNGFYGRGIVDALRAVGH</sequence>
<dbReference type="PROSITE" id="PS51892">
    <property type="entry name" value="SUBTILASE"/>
    <property type="match status" value="1"/>
</dbReference>
<evidence type="ECO:0000313" key="9">
    <source>
        <dbReference type="EMBL" id="RCG30871.1"/>
    </source>
</evidence>
<reference evidence="9 10" key="1">
    <citation type="submission" date="2018-06" db="EMBL/GenBank/DDBJ databases">
        <title>Sphaerisporangium craniellae sp. nov., isolated from a marine sponge in the South China Sea.</title>
        <authorList>
            <person name="Li L."/>
        </authorList>
    </citation>
    <scope>NUCLEOTIDE SEQUENCE [LARGE SCALE GENOMIC DNA]</scope>
    <source>
        <strain evidence="9 10">CCTCC AA 208026</strain>
    </source>
</reference>
<dbReference type="InterPro" id="IPR036852">
    <property type="entry name" value="Peptidase_S8/S53_dom_sf"/>
</dbReference>
<dbReference type="PROSITE" id="PS00138">
    <property type="entry name" value="SUBTILASE_SER"/>
    <property type="match status" value="1"/>
</dbReference>
<dbReference type="InterPro" id="IPR023827">
    <property type="entry name" value="Peptidase_S8_Asp-AS"/>
</dbReference>
<protein>
    <submittedName>
        <fullName evidence="9">Peptidase S8</fullName>
    </submittedName>
</protein>
<dbReference type="InterPro" id="IPR000209">
    <property type="entry name" value="Peptidase_S8/S53_dom"/>
</dbReference>
<dbReference type="OrthoDB" id="9813435at2"/>
<dbReference type="SUPFAM" id="SSF52743">
    <property type="entry name" value="Subtilisin-like"/>
    <property type="match status" value="1"/>
</dbReference>
<name>A0A367FKU7_9ACTN</name>
<dbReference type="InterPro" id="IPR015500">
    <property type="entry name" value="Peptidase_S8_subtilisin-rel"/>
</dbReference>
<feature type="active site" description="Charge relay system" evidence="5">
    <location>
        <position position="184"/>
    </location>
</feature>
<feature type="domain" description="Peptidase S8/S53" evidence="8">
    <location>
        <begin position="177"/>
        <end position="534"/>
    </location>
</feature>
<evidence type="ECO:0000259" key="8">
    <source>
        <dbReference type="Pfam" id="PF00082"/>
    </source>
</evidence>
<feature type="signal peptide" evidence="7">
    <location>
        <begin position="1"/>
        <end position="33"/>
    </location>
</feature>
<evidence type="ECO:0000256" key="2">
    <source>
        <dbReference type="ARBA" id="ARBA00022670"/>
    </source>
</evidence>
<dbReference type="PANTHER" id="PTHR43806">
    <property type="entry name" value="PEPTIDASE S8"/>
    <property type="match status" value="1"/>
</dbReference>
<keyword evidence="2 5" id="KW-0645">Protease</keyword>
<dbReference type="PANTHER" id="PTHR43806:SF11">
    <property type="entry name" value="CEREVISIN-RELATED"/>
    <property type="match status" value="1"/>
</dbReference>
<keyword evidence="4 5" id="KW-0720">Serine protease</keyword>
<feature type="chain" id="PRO_5016776631" evidence="7">
    <location>
        <begin position="34"/>
        <end position="583"/>
    </location>
</feature>
<dbReference type="Gene3D" id="3.40.50.200">
    <property type="entry name" value="Peptidase S8/S53 domain"/>
    <property type="match status" value="1"/>
</dbReference>
<dbReference type="GO" id="GO:0004252">
    <property type="term" value="F:serine-type endopeptidase activity"/>
    <property type="evidence" value="ECO:0007669"/>
    <property type="project" value="UniProtKB-UniRule"/>
</dbReference>
<accession>A0A367FKU7</accession>
<organism evidence="9 10">
    <name type="scientific">Sphaerisporangium album</name>
    <dbReference type="NCBI Taxonomy" id="509200"/>
    <lineage>
        <taxon>Bacteria</taxon>
        <taxon>Bacillati</taxon>
        <taxon>Actinomycetota</taxon>
        <taxon>Actinomycetes</taxon>
        <taxon>Streptosporangiales</taxon>
        <taxon>Streptosporangiaceae</taxon>
        <taxon>Sphaerisporangium</taxon>
    </lineage>
</organism>
<keyword evidence="10" id="KW-1185">Reference proteome</keyword>
<dbReference type="GO" id="GO:0006508">
    <property type="term" value="P:proteolysis"/>
    <property type="evidence" value="ECO:0007669"/>
    <property type="project" value="UniProtKB-KW"/>
</dbReference>
<feature type="active site" description="Charge relay system" evidence="5">
    <location>
        <position position="242"/>
    </location>
</feature>
<dbReference type="AlphaFoldDB" id="A0A367FKU7"/>
<dbReference type="InterPro" id="IPR022398">
    <property type="entry name" value="Peptidase_S8_His-AS"/>
</dbReference>
<comment type="caution">
    <text evidence="9">The sequence shown here is derived from an EMBL/GenBank/DDBJ whole genome shotgun (WGS) entry which is preliminary data.</text>
</comment>
<evidence type="ECO:0000256" key="1">
    <source>
        <dbReference type="ARBA" id="ARBA00011073"/>
    </source>
</evidence>
<feature type="active site" description="Charge relay system" evidence="5">
    <location>
        <position position="489"/>
    </location>
</feature>
<dbReference type="InterPro" id="IPR050131">
    <property type="entry name" value="Peptidase_S8_subtilisin-like"/>
</dbReference>
<evidence type="ECO:0000256" key="3">
    <source>
        <dbReference type="ARBA" id="ARBA00022801"/>
    </source>
</evidence>
<comment type="similarity">
    <text evidence="1 5 6">Belongs to the peptidase S8 family.</text>
</comment>